<gene>
    <name evidence="1" type="ORF">FDG2_2776</name>
</gene>
<organism evidence="1 2">
    <name type="scientific">Candidatus Protofrankia californiensis</name>
    <dbReference type="NCBI Taxonomy" id="1839754"/>
    <lineage>
        <taxon>Bacteria</taxon>
        <taxon>Bacillati</taxon>
        <taxon>Actinomycetota</taxon>
        <taxon>Actinomycetes</taxon>
        <taxon>Frankiales</taxon>
        <taxon>Frankiaceae</taxon>
        <taxon>Protofrankia</taxon>
    </lineage>
</organism>
<dbReference type="InterPro" id="IPR008792">
    <property type="entry name" value="PQQD"/>
</dbReference>
<accession>A0A1C3NYC3</accession>
<dbReference type="EMBL" id="FLUV01001182">
    <property type="protein sequence ID" value="SBW22531.1"/>
    <property type="molecule type" value="Genomic_DNA"/>
</dbReference>
<evidence type="ECO:0000313" key="2">
    <source>
        <dbReference type="Proteomes" id="UP000199013"/>
    </source>
</evidence>
<dbReference type="Pfam" id="PF05402">
    <property type="entry name" value="PqqD"/>
    <property type="match status" value="1"/>
</dbReference>
<name>A0A1C3NYC3_9ACTN</name>
<protein>
    <recommendedName>
        <fullName evidence="3">PqqD family protein</fullName>
    </recommendedName>
</protein>
<dbReference type="Proteomes" id="UP000199013">
    <property type="component" value="Unassembled WGS sequence"/>
</dbReference>
<dbReference type="AlphaFoldDB" id="A0A1C3NYC3"/>
<proteinExistence type="predicted"/>
<evidence type="ECO:0000313" key="1">
    <source>
        <dbReference type="EMBL" id="SBW22531.1"/>
    </source>
</evidence>
<dbReference type="Gene3D" id="1.10.10.1150">
    <property type="entry name" value="Coenzyme PQQ synthesis protein D (PqqD)"/>
    <property type="match status" value="1"/>
</dbReference>
<sequence>MIQVRAGVLAADLGEEIVLLHPDDGAYFALNETGGQLWRLLCAGPVAEDTLTEAVAEQLAAGWMVDRRTAEDDVRALLAELAECGLVTGAQP</sequence>
<evidence type="ECO:0008006" key="3">
    <source>
        <dbReference type="Google" id="ProtNLM"/>
    </source>
</evidence>
<keyword evidence="2" id="KW-1185">Reference proteome</keyword>
<dbReference type="InterPro" id="IPR041881">
    <property type="entry name" value="PqqD_sf"/>
</dbReference>
<reference evidence="2" key="1">
    <citation type="submission" date="2016-02" db="EMBL/GenBank/DDBJ databases">
        <authorList>
            <person name="Wibberg D."/>
        </authorList>
    </citation>
    <scope>NUCLEOTIDE SEQUENCE [LARGE SCALE GENOMIC DNA]</scope>
</reference>